<reference evidence="2" key="1">
    <citation type="journal article" date="2020" name="Stud. Mycol.">
        <title>101 Dothideomycetes genomes: a test case for predicting lifestyles and emergence of pathogens.</title>
        <authorList>
            <person name="Haridas S."/>
            <person name="Albert R."/>
            <person name="Binder M."/>
            <person name="Bloem J."/>
            <person name="Labutti K."/>
            <person name="Salamov A."/>
            <person name="Andreopoulos B."/>
            <person name="Baker S."/>
            <person name="Barry K."/>
            <person name="Bills G."/>
            <person name="Bluhm B."/>
            <person name="Cannon C."/>
            <person name="Castanera R."/>
            <person name="Culley D."/>
            <person name="Daum C."/>
            <person name="Ezra D."/>
            <person name="Gonzalez J."/>
            <person name="Henrissat B."/>
            <person name="Kuo A."/>
            <person name="Liang C."/>
            <person name="Lipzen A."/>
            <person name="Lutzoni F."/>
            <person name="Magnuson J."/>
            <person name="Mondo S."/>
            <person name="Nolan M."/>
            <person name="Ohm R."/>
            <person name="Pangilinan J."/>
            <person name="Park H.-J."/>
            <person name="Ramirez L."/>
            <person name="Alfaro M."/>
            <person name="Sun H."/>
            <person name="Tritt A."/>
            <person name="Yoshinaga Y."/>
            <person name="Zwiers L.-H."/>
            <person name="Turgeon B."/>
            <person name="Goodwin S."/>
            <person name="Spatafora J."/>
            <person name="Crous P."/>
            <person name="Grigoriev I."/>
        </authorList>
    </citation>
    <scope>NUCLEOTIDE SEQUENCE</scope>
    <source>
        <strain evidence="2">CBS 122368</strain>
    </source>
</reference>
<dbReference type="Proteomes" id="UP000800094">
    <property type="component" value="Unassembled WGS sequence"/>
</dbReference>
<keyword evidence="3" id="KW-1185">Reference proteome</keyword>
<gene>
    <name evidence="2" type="ORF">BU26DRAFT_562738</name>
</gene>
<sequence>MPRLSGKNVYFDESSKANVNIKVQGYTLHAHKDILRQHVCFDNCLRSGTWSEACTGIIKLREHASYVVILLEYIYHGHLNTSKIDCKIAKRLGRSHKHPRNDAFHAEHAEHAKILIDLWDLGDRYFMSGFCALCADHFTDLLVHTPGARYSWDV</sequence>
<dbReference type="InterPro" id="IPR011333">
    <property type="entry name" value="SKP1/BTB/POZ_sf"/>
</dbReference>
<dbReference type="EMBL" id="ML987193">
    <property type="protein sequence ID" value="KAF2250779.1"/>
    <property type="molecule type" value="Genomic_DNA"/>
</dbReference>
<protein>
    <recommendedName>
        <fullName evidence="1">BTB domain-containing protein</fullName>
    </recommendedName>
</protein>
<feature type="domain" description="BTB" evidence="1">
    <location>
        <begin position="17"/>
        <end position="83"/>
    </location>
</feature>
<evidence type="ECO:0000313" key="2">
    <source>
        <dbReference type="EMBL" id="KAF2250779.1"/>
    </source>
</evidence>
<proteinExistence type="predicted"/>
<dbReference type="AlphaFoldDB" id="A0A6A6IKP2"/>
<evidence type="ECO:0000313" key="3">
    <source>
        <dbReference type="Proteomes" id="UP000800094"/>
    </source>
</evidence>
<dbReference type="SUPFAM" id="SSF54695">
    <property type="entry name" value="POZ domain"/>
    <property type="match status" value="1"/>
</dbReference>
<dbReference type="PROSITE" id="PS50097">
    <property type="entry name" value="BTB"/>
    <property type="match status" value="1"/>
</dbReference>
<evidence type="ECO:0000259" key="1">
    <source>
        <dbReference type="PROSITE" id="PS50097"/>
    </source>
</evidence>
<organism evidence="2 3">
    <name type="scientific">Trematosphaeria pertusa</name>
    <dbReference type="NCBI Taxonomy" id="390896"/>
    <lineage>
        <taxon>Eukaryota</taxon>
        <taxon>Fungi</taxon>
        <taxon>Dikarya</taxon>
        <taxon>Ascomycota</taxon>
        <taxon>Pezizomycotina</taxon>
        <taxon>Dothideomycetes</taxon>
        <taxon>Pleosporomycetidae</taxon>
        <taxon>Pleosporales</taxon>
        <taxon>Massarineae</taxon>
        <taxon>Trematosphaeriaceae</taxon>
        <taxon>Trematosphaeria</taxon>
    </lineage>
</organism>
<dbReference type="CDD" id="cd18186">
    <property type="entry name" value="BTB_POZ_ZBTB_KLHL-like"/>
    <property type="match status" value="1"/>
</dbReference>
<dbReference type="InterPro" id="IPR000210">
    <property type="entry name" value="BTB/POZ_dom"/>
</dbReference>
<dbReference type="Gene3D" id="3.30.710.10">
    <property type="entry name" value="Potassium Channel Kv1.1, Chain A"/>
    <property type="match status" value="1"/>
</dbReference>
<dbReference type="GeneID" id="54586393"/>
<name>A0A6A6IKP2_9PLEO</name>
<dbReference type="RefSeq" id="XP_033685783.1">
    <property type="nucleotide sequence ID" value="XM_033833063.1"/>
</dbReference>
<accession>A0A6A6IKP2</accession>